<feature type="region of interest" description="Disordered" evidence="1">
    <location>
        <begin position="160"/>
        <end position="209"/>
    </location>
</feature>
<name>A0A3B0YXJ8_9ZZZZ</name>
<protein>
    <submittedName>
        <fullName evidence="2">Uncharacterized protein</fullName>
    </submittedName>
</protein>
<evidence type="ECO:0000313" key="2">
    <source>
        <dbReference type="EMBL" id="VAW80673.1"/>
    </source>
</evidence>
<organism evidence="2">
    <name type="scientific">hydrothermal vent metagenome</name>
    <dbReference type="NCBI Taxonomy" id="652676"/>
    <lineage>
        <taxon>unclassified sequences</taxon>
        <taxon>metagenomes</taxon>
        <taxon>ecological metagenomes</taxon>
    </lineage>
</organism>
<dbReference type="SUPFAM" id="SSF81901">
    <property type="entry name" value="HCP-like"/>
    <property type="match status" value="1"/>
</dbReference>
<dbReference type="Gene3D" id="1.25.40.10">
    <property type="entry name" value="Tetratricopeptide repeat domain"/>
    <property type="match status" value="1"/>
</dbReference>
<feature type="compositionally biased region" description="Basic and acidic residues" evidence="1">
    <location>
        <begin position="191"/>
        <end position="209"/>
    </location>
</feature>
<proteinExistence type="predicted"/>
<dbReference type="EMBL" id="UOFK01000230">
    <property type="protein sequence ID" value="VAW80673.1"/>
    <property type="molecule type" value="Genomic_DNA"/>
</dbReference>
<dbReference type="InterPro" id="IPR006597">
    <property type="entry name" value="Sel1-like"/>
</dbReference>
<dbReference type="SMART" id="SM00671">
    <property type="entry name" value="SEL1"/>
    <property type="match status" value="2"/>
</dbReference>
<reference evidence="2" key="1">
    <citation type="submission" date="2018-06" db="EMBL/GenBank/DDBJ databases">
        <authorList>
            <person name="Zhirakovskaya E."/>
        </authorList>
    </citation>
    <scope>NUCLEOTIDE SEQUENCE</scope>
</reference>
<gene>
    <name evidence="2" type="ORF">MNBD_GAMMA13-343</name>
</gene>
<dbReference type="InterPro" id="IPR011990">
    <property type="entry name" value="TPR-like_helical_dom_sf"/>
</dbReference>
<dbReference type="AlphaFoldDB" id="A0A3B0YXJ8"/>
<accession>A0A3B0YXJ8</accession>
<sequence>MLKQMETKLTGHYRYALRDWRFGLLICVLLLISFPALSEQGLSTKISSYSVKIFNRQLQQAQAGDATAQLETAQRFESGKGTERDIAQAFAWYYKAAEQGLSEAQYKLATMLEAGIGTKKNLPQAQRWYGKSAAQNYALAVARMAFLGNAQRKAKIKAAEKDKARQEARAQAALEAKHKAQQKAKAALATKRKDEQAAKSRRLAEQARRDRALQLQQQLAAEQQVKKQKQSVESEVAAIAKTIAARPDQQKTLDLLRQSNWLSSDVDVDFLPSPLSRCVRQGMQLSCFSQEREVLSEQSNVRYMAQSTVKVTAPGIVTISYRYQVTRVRDNNNRLEPHHGPNHPLPKKGWQNTFAYQCRLVINNALECHDGSNRRITFTRNTSTTAAR</sequence>
<dbReference type="InterPro" id="IPR050767">
    <property type="entry name" value="Sel1_AlgK"/>
</dbReference>
<dbReference type="PANTHER" id="PTHR11102:SF160">
    <property type="entry name" value="ERAD-ASSOCIATED E3 UBIQUITIN-PROTEIN LIGASE COMPONENT HRD3"/>
    <property type="match status" value="1"/>
</dbReference>
<dbReference type="PANTHER" id="PTHR11102">
    <property type="entry name" value="SEL-1-LIKE PROTEIN"/>
    <property type="match status" value="1"/>
</dbReference>
<evidence type="ECO:0000256" key="1">
    <source>
        <dbReference type="SAM" id="MobiDB-lite"/>
    </source>
</evidence>
<dbReference type="Pfam" id="PF08238">
    <property type="entry name" value="Sel1"/>
    <property type="match status" value="2"/>
</dbReference>